<comment type="caution">
    <text evidence="2">The sequence shown here is derived from an EMBL/GenBank/DDBJ whole genome shotgun (WGS) entry which is preliminary data.</text>
</comment>
<dbReference type="RefSeq" id="WP_181452537.1">
    <property type="nucleotide sequence ID" value="NZ_QKTX01000001.1"/>
</dbReference>
<evidence type="ECO:0000313" key="3">
    <source>
        <dbReference type="Proteomes" id="UP000248917"/>
    </source>
</evidence>
<reference evidence="2 3" key="1">
    <citation type="submission" date="2018-06" db="EMBL/GenBank/DDBJ databases">
        <title>Genomic Encyclopedia of Archaeal and Bacterial Type Strains, Phase II (KMG-II): from individual species to whole genera.</title>
        <authorList>
            <person name="Goeker M."/>
        </authorList>
    </citation>
    <scope>NUCLEOTIDE SEQUENCE [LARGE SCALE GENOMIC DNA]</scope>
    <source>
        <strain evidence="2 3">T4</strain>
    </source>
</reference>
<gene>
    <name evidence="2" type="ORF">CLV31_10171</name>
</gene>
<evidence type="ECO:0000313" key="2">
    <source>
        <dbReference type="EMBL" id="PZV87199.1"/>
    </source>
</evidence>
<dbReference type="AlphaFoldDB" id="A0A326RXX9"/>
<accession>A0A326RXX9</accession>
<dbReference type="EMBL" id="QKTX01000001">
    <property type="protein sequence ID" value="PZV87199.1"/>
    <property type="molecule type" value="Genomic_DNA"/>
</dbReference>
<dbReference type="InterPro" id="IPR019545">
    <property type="entry name" value="DM13_domain"/>
</dbReference>
<feature type="domain" description="DM13" evidence="1">
    <location>
        <begin position="191"/>
        <end position="295"/>
    </location>
</feature>
<proteinExistence type="predicted"/>
<name>A0A326RXX9_9BACT</name>
<evidence type="ECO:0000259" key="1">
    <source>
        <dbReference type="PROSITE" id="PS51549"/>
    </source>
</evidence>
<dbReference type="PROSITE" id="PS51549">
    <property type="entry name" value="DM13"/>
    <property type="match status" value="1"/>
</dbReference>
<protein>
    <submittedName>
        <fullName evidence="2">Ig-like protein group 2</fullName>
    </submittedName>
</protein>
<organism evidence="2 3">
    <name type="scientific">Algoriphagus aquaeductus</name>
    <dbReference type="NCBI Taxonomy" id="475299"/>
    <lineage>
        <taxon>Bacteria</taxon>
        <taxon>Pseudomonadati</taxon>
        <taxon>Bacteroidota</taxon>
        <taxon>Cytophagia</taxon>
        <taxon>Cytophagales</taxon>
        <taxon>Cyclobacteriaceae</taxon>
        <taxon>Algoriphagus</taxon>
    </lineage>
</organism>
<dbReference type="Proteomes" id="UP000248917">
    <property type="component" value="Unassembled WGS sequence"/>
</dbReference>
<dbReference type="InterPro" id="IPR008964">
    <property type="entry name" value="Invasin/intimin_cell_adhesion"/>
</dbReference>
<dbReference type="SUPFAM" id="SSF49373">
    <property type="entry name" value="Invasin/intimin cell-adhesion fragments"/>
    <property type="match status" value="2"/>
</dbReference>
<dbReference type="SMART" id="SM00635">
    <property type="entry name" value="BID_2"/>
    <property type="match status" value="2"/>
</dbReference>
<dbReference type="InterPro" id="IPR003343">
    <property type="entry name" value="Big_2"/>
</dbReference>
<dbReference type="Pfam" id="PF02368">
    <property type="entry name" value="Big_2"/>
    <property type="match status" value="1"/>
</dbReference>
<keyword evidence="3" id="KW-1185">Reference proteome</keyword>
<sequence>MNGCIGIDYLDDPMVEPLISLPNDIVALKTGESFQITPEYYDQYGVARKVDFSYSSLHPTILEVSASGLVKAIGTGTGVITINYRNEASTSLRFNVVRDGTQVALVKITAEKSRLRPGEQTPLSLEASSIDGTPVSATEVEWFSENSSIAEVNSEGRVTAKAFGKVDIHAKVSGVKSNVIQFTVETDRVSGTFVPAGGYRAKGTAVLSRENGKLILRLENDFETSFALGTYVYLANSTNGQTVRTEGLEIAEIKTNGAHTFDLSSRFPQLSITDYSHVIILCKPASVTFGFAQLKN</sequence>
<dbReference type="Gene3D" id="2.60.40.1080">
    <property type="match status" value="2"/>
</dbReference>